<dbReference type="InterPro" id="IPR007044">
    <property type="entry name" value="Cyclodeamin/CycHdrlase"/>
</dbReference>
<proteinExistence type="predicted"/>
<dbReference type="Pfam" id="PF04961">
    <property type="entry name" value="FTCD_C"/>
    <property type="match status" value="1"/>
</dbReference>
<dbReference type="InterPro" id="IPR036178">
    <property type="entry name" value="Formintransfe-cycloase-like_sf"/>
</dbReference>
<dbReference type="SUPFAM" id="SSF101262">
    <property type="entry name" value="Methenyltetrahydrofolate cyclohydrolase-like"/>
    <property type="match status" value="1"/>
</dbReference>
<reference evidence="2 3" key="1">
    <citation type="submission" date="2015-09" db="EMBL/GenBank/DDBJ databases">
        <authorList>
            <consortium name="Pathogen Informatics"/>
        </authorList>
    </citation>
    <scope>NUCLEOTIDE SEQUENCE [LARGE SCALE GENOMIC DNA]</scope>
    <source>
        <strain evidence="2 3">2789STDY5834855</strain>
    </source>
</reference>
<evidence type="ECO:0000259" key="1">
    <source>
        <dbReference type="Pfam" id="PF04961"/>
    </source>
</evidence>
<protein>
    <submittedName>
        <fullName evidence="2">Formiminotransferase-cyclodeaminase</fullName>
        <ecNumber evidence="2">3.5.4.9</ecNumber>
    </submittedName>
</protein>
<accession>A0A174AT28</accession>
<dbReference type="EMBL" id="CYZV01000008">
    <property type="protein sequence ID" value="CUN90598.1"/>
    <property type="molecule type" value="Genomic_DNA"/>
</dbReference>
<dbReference type="Gene3D" id="1.20.120.680">
    <property type="entry name" value="Formiminotetrahydrofolate cyclodeaminase monomer, up-and-down helical bundle"/>
    <property type="match status" value="1"/>
</dbReference>
<dbReference type="RefSeq" id="WP_042396623.1">
    <property type="nucleotide sequence ID" value="NZ_CYYT01000002.1"/>
</dbReference>
<keyword evidence="2" id="KW-0378">Hydrolase</keyword>
<sequence length="210" mass="23744">MNFKDYTIDKFLYELKTDLSSPGGGSTAALVSALAGALNNMVYSFTVDKKAFEKLDDKNKEKMLVLKEKCEEFISKSITYMEADRDTFTALMDTFKLPKDTDEEKKYRSKTIKEKTIAAMESPLNLAKDSLEFYDNIDFAIEFGNKNLTSDAIVAAILLHSAIESSIVNVFVNYNSLSSNEGYEDIPEICREIIRKSLSKKELILKEYGI</sequence>
<dbReference type="GeneID" id="83011400"/>
<evidence type="ECO:0000313" key="2">
    <source>
        <dbReference type="EMBL" id="CUN90598.1"/>
    </source>
</evidence>
<organism evidence="2 3">
    <name type="scientific">Clostridium disporicum</name>
    <dbReference type="NCBI Taxonomy" id="84024"/>
    <lineage>
        <taxon>Bacteria</taxon>
        <taxon>Bacillati</taxon>
        <taxon>Bacillota</taxon>
        <taxon>Clostridia</taxon>
        <taxon>Eubacteriales</taxon>
        <taxon>Clostridiaceae</taxon>
        <taxon>Clostridium</taxon>
    </lineage>
</organism>
<name>A0A174AT28_9CLOT</name>
<evidence type="ECO:0000313" key="3">
    <source>
        <dbReference type="Proteomes" id="UP000095558"/>
    </source>
</evidence>
<dbReference type="EC" id="3.5.4.9" evidence="2"/>
<gene>
    <name evidence="2" type="primary">fchA</name>
    <name evidence="2" type="ORF">ERS852470_00993</name>
</gene>
<dbReference type="AlphaFoldDB" id="A0A174AT28"/>
<feature type="domain" description="Cyclodeaminase/cyclohydrolase" evidence="1">
    <location>
        <begin position="7"/>
        <end position="186"/>
    </location>
</feature>
<dbReference type="OrthoDB" id="7959174at2"/>
<keyword evidence="2" id="KW-0808">Transferase</keyword>
<dbReference type="GO" id="GO:0004477">
    <property type="term" value="F:methenyltetrahydrofolate cyclohydrolase activity"/>
    <property type="evidence" value="ECO:0007669"/>
    <property type="project" value="UniProtKB-EC"/>
</dbReference>
<dbReference type="Proteomes" id="UP000095558">
    <property type="component" value="Unassembled WGS sequence"/>
</dbReference>
<dbReference type="GO" id="GO:0016740">
    <property type="term" value="F:transferase activity"/>
    <property type="evidence" value="ECO:0007669"/>
    <property type="project" value="UniProtKB-KW"/>
</dbReference>